<dbReference type="AlphaFoldDB" id="A0A9D1CT47"/>
<reference evidence="2" key="1">
    <citation type="submission" date="2020-10" db="EMBL/GenBank/DDBJ databases">
        <authorList>
            <person name="Gilroy R."/>
        </authorList>
    </citation>
    <scope>NUCLEOTIDE SEQUENCE</scope>
    <source>
        <strain evidence="2">ChiBcolR7-354</strain>
    </source>
</reference>
<reference evidence="2" key="2">
    <citation type="journal article" date="2021" name="PeerJ">
        <title>Extensive microbial diversity within the chicken gut microbiome revealed by metagenomics and culture.</title>
        <authorList>
            <person name="Gilroy R."/>
            <person name="Ravi A."/>
            <person name="Getino M."/>
            <person name="Pursley I."/>
            <person name="Horton D.L."/>
            <person name="Alikhan N.F."/>
            <person name="Baker D."/>
            <person name="Gharbi K."/>
            <person name="Hall N."/>
            <person name="Watson M."/>
            <person name="Adriaenssens E.M."/>
            <person name="Foster-Nyarko E."/>
            <person name="Jarju S."/>
            <person name="Secka A."/>
            <person name="Antonio M."/>
            <person name="Oren A."/>
            <person name="Chaudhuri R.R."/>
            <person name="La Ragione R."/>
            <person name="Hildebrand F."/>
            <person name="Pallen M.J."/>
        </authorList>
    </citation>
    <scope>NUCLEOTIDE SEQUENCE</scope>
    <source>
        <strain evidence="2">ChiBcolR7-354</strain>
    </source>
</reference>
<protein>
    <submittedName>
        <fullName evidence="2">Uncharacterized protein</fullName>
    </submittedName>
</protein>
<organism evidence="2 3">
    <name type="scientific">Candidatus Scatomorpha intestinavium</name>
    <dbReference type="NCBI Taxonomy" id="2840922"/>
    <lineage>
        <taxon>Bacteria</taxon>
        <taxon>Bacillati</taxon>
        <taxon>Bacillota</taxon>
        <taxon>Clostridia</taxon>
        <taxon>Eubacteriales</taxon>
        <taxon>Candidatus Scatomorpha</taxon>
    </lineage>
</organism>
<comment type="caution">
    <text evidence="2">The sequence shown here is derived from an EMBL/GenBank/DDBJ whole genome shotgun (WGS) entry which is preliminary data.</text>
</comment>
<feature type="transmembrane region" description="Helical" evidence="1">
    <location>
        <begin position="221"/>
        <end position="242"/>
    </location>
</feature>
<keyword evidence="1" id="KW-1133">Transmembrane helix</keyword>
<evidence type="ECO:0000313" key="3">
    <source>
        <dbReference type="Proteomes" id="UP000824262"/>
    </source>
</evidence>
<dbReference type="EMBL" id="DVGA01000094">
    <property type="protein sequence ID" value="HIQ79296.1"/>
    <property type="molecule type" value="Genomic_DNA"/>
</dbReference>
<feature type="transmembrane region" description="Helical" evidence="1">
    <location>
        <begin position="20"/>
        <end position="40"/>
    </location>
</feature>
<gene>
    <name evidence="2" type="ORF">IAB77_08575</name>
</gene>
<feature type="transmembrane region" description="Helical" evidence="1">
    <location>
        <begin position="186"/>
        <end position="209"/>
    </location>
</feature>
<evidence type="ECO:0000313" key="2">
    <source>
        <dbReference type="EMBL" id="HIQ79296.1"/>
    </source>
</evidence>
<name>A0A9D1CT47_9FIRM</name>
<dbReference type="Proteomes" id="UP000824262">
    <property type="component" value="Unassembled WGS sequence"/>
</dbReference>
<feature type="transmembrane region" description="Helical" evidence="1">
    <location>
        <begin position="148"/>
        <end position="174"/>
    </location>
</feature>
<proteinExistence type="predicted"/>
<evidence type="ECO:0000256" key="1">
    <source>
        <dbReference type="SAM" id="Phobius"/>
    </source>
</evidence>
<keyword evidence="1" id="KW-0812">Transmembrane</keyword>
<feature type="transmembrane region" description="Helical" evidence="1">
    <location>
        <begin position="60"/>
        <end position="77"/>
    </location>
</feature>
<sequence>MRFAPVFKYRMRDCMTSMAVVIVIMIALTVLCYFGIVTFGQISTSDGSGEVIMESTTMNFGMPVAIFMFVLSIVSVREDMRLGIQNGAGRGTTFAANTACMLITAVVMNLIFFLLTLLWNQLGTGVYIVDVFGALYYGEPFLERTGELAVSSTALLALSVFLAALGSFTSLMYWRLNKFGKWAVSLGFGAVIILFTSVVIRFRAVALTLGRFLDWLFATPWNLTLASVVLAAAFFVFARLLVRRNAITAATV</sequence>
<feature type="transmembrane region" description="Helical" evidence="1">
    <location>
        <begin position="98"/>
        <end position="119"/>
    </location>
</feature>
<accession>A0A9D1CT47</accession>
<keyword evidence="1" id="KW-0472">Membrane</keyword>